<protein>
    <submittedName>
        <fullName evidence="2">Uncharacterized protein</fullName>
    </submittedName>
</protein>
<feature type="compositionally biased region" description="Polar residues" evidence="1">
    <location>
        <begin position="55"/>
        <end position="69"/>
    </location>
</feature>
<dbReference type="Proteomes" id="UP000007305">
    <property type="component" value="Chromosome 2"/>
</dbReference>
<evidence type="ECO:0000256" key="1">
    <source>
        <dbReference type="SAM" id="MobiDB-lite"/>
    </source>
</evidence>
<keyword evidence="3" id="KW-1185">Reference proteome</keyword>
<dbReference type="AlphaFoldDB" id="A0A804MEK3"/>
<evidence type="ECO:0000313" key="3">
    <source>
        <dbReference type="Proteomes" id="UP000007305"/>
    </source>
</evidence>
<reference evidence="3" key="1">
    <citation type="submission" date="2015-12" db="EMBL/GenBank/DDBJ databases">
        <title>Update maize B73 reference genome by single molecule sequencing technologies.</title>
        <authorList>
            <consortium name="Maize Genome Sequencing Project"/>
            <person name="Ware D."/>
        </authorList>
    </citation>
    <scope>NUCLEOTIDE SEQUENCE [LARGE SCALE GENOMIC DNA]</scope>
    <source>
        <strain evidence="3">cv. B73</strain>
    </source>
</reference>
<evidence type="ECO:0000313" key="2">
    <source>
        <dbReference type="EnsemblPlants" id="Zm00001eb079570_P001"/>
    </source>
</evidence>
<accession>A0A804MEK3</accession>
<reference evidence="2" key="3">
    <citation type="submission" date="2021-05" db="UniProtKB">
        <authorList>
            <consortium name="EnsemblPlants"/>
        </authorList>
    </citation>
    <scope>IDENTIFICATION</scope>
    <source>
        <strain evidence="2">cv. B73</strain>
    </source>
</reference>
<dbReference type="EnsemblPlants" id="Zm00001eb079570_T001">
    <property type="protein sequence ID" value="Zm00001eb079570_P001"/>
    <property type="gene ID" value="Zm00001eb079570"/>
</dbReference>
<dbReference type="Gramene" id="Zm00001eb079570_T001">
    <property type="protein sequence ID" value="Zm00001eb079570_P001"/>
    <property type="gene ID" value="Zm00001eb079570"/>
</dbReference>
<proteinExistence type="predicted"/>
<sequence length="151" mass="16007">MAQALSHPLAPHRGPPSIALPPPASPAVPSSTIPLTALQSHPAPIPTALAATPEDSPSNRPSPSASTMLLSAPIRSLRASIPPPQRRRCPACSRSPVPAMVPPGRSSLRRISLWKRTGSSGAARRRNRLPPRPSGPRLPARSNRSCRHRKP</sequence>
<dbReference type="InParanoid" id="A0A804MEK3"/>
<feature type="region of interest" description="Disordered" evidence="1">
    <location>
        <begin position="1"/>
        <end position="151"/>
    </location>
</feature>
<reference evidence="2" key="2">
    <citation type="submission" date="2019-07" db="EMBL/GenBank/DDBJ databases">
        <authorList>
            <person name="Seetharam A."/>
            <person name="Woodhouse M."/>
            <person name="Cannon E."/>
        </authorList>
    </citation>
    <scope>NUCLEOTIDE SEQUENCE [LARGE SCALE GENOMIC DNA]</scope>
    <source>
        <strain evidence="2">cv. B73</strain>
    </source>
</reference>
<organism evidence="2 3">
    <name type="scientific">Zea mays</name>
    <name type="common">Maize</name>
    <dbReference type="NCBI Taxonomy" id="4577"/>
    <lineage>
        <taxon>Eukaryota</taxon>
        <taxon>Viridiplantae</taxon>
        <taxon>Streptophyta</taxon>
        <taxon>Embryophyta</taxon>
        <taxon>Tracheophyta</taxon>
        <taxon>Spermatophyta</taxon>
        <taxon>Magnoliopsida</taxon>
        <taxon>Liliopsida</taxon>
        <taxon>Poales</taxon>
        <taxon>Poaceae</taxon>
        <taxon>PACMAD clade</taxon>
        <taxon>Panicoideae</taxon>
        <taxon>Andropogonodae</taxon>
        <taxon>Andropogoneae</taxon>
        <taxon>Tripsacinae</taxon>
        <taxon>Zea</taxon>
    </lineage>
</organism>
<name>A0A804MEK3_MAIZE</name>